<dbReference type="AlphaFoldDB" id="A0AAV0AIG1"/>
<reference evidence="3" key="1">
    <citation type="submission" date="2022-06" db="EMBL/GenBank/DDBJ databases">
        <authorList>
            <consortium name="SYNGENTA / RWTH Aachen University"/>
        </authorList>
    </citation>
    <scope>NUCLEOTIDE SEQUENCE</scope>
</reference>
<proteinExistence type="predicted"/>
<feature type="domain" description="Large ribosomal subunit protein mL59" evidence="2">
    <location>
        <begin position="230"/>
        <end position="313"/>
    </location>
</feature>
<dbReference type="Pfam" id="PF18126">
    <property type="entry name" value="Mitoc_mL59"/>
    <property type="match status" value="1"/>
</dbReference>
<keyword evidence="4" id="KW-1185">Reference proteome</keyword>
<accession>A0AAV0AIG1</accession>
<feature type="compositionally biased region" description="Basic and acidic residues" evidence="1">
    <location>
        <begin position="284"/>
        <end position="303"/>
    </location>
</feature>
<sequence length="328" mass="38319">MIGPSNQSRLLRPALIKKQSQQFISPKSLELSTRRVRLQRIRVKSLESETIKEPKSSISLVKLFDRFKDPSQRSSPFLPQSYRFGHENSLVEPGKVRRRAPILKSQARVILSKQAFNWRLMRHIFRIEHQSDGYGNRSKEFQTTVSDRIKSSLEPVIGPKNRRRFYDGTLSLEDYQKIDFDPVPRLIQMFGGWDRLTARDRRNLGLMKPIEIKDLIRTVREKRTDREEGGAVEREADLIGDESSSLNGAAREDVLVGIPRYDRARVLPNRFGVYQGRGKPFKGKIRERNRESKTESVSKKMVEMDERVDNFRKEWKSYKEKSKPSIPF</sequence>
<feature type="region of interest" description="Disordered" evidence="1">
    <location>
        <begin position="282"/>
        <end position="303"/>
    </location>
</feature>
<dbReference type="PANTHER" id="PTHR28041">
    <property type="entry name" value="54S RIBOSOMAL PROTEIN L25, MITOCHONDRIAL"/>
    <property type="match status" value="1"/>
</dbReference>
<gene>
    <name evidence="3" type="ORF">PPACK8108_LOCUS1975</name>
</gene>
<name>A0AAV0AIG1_PHAPC</name>
<dbReference type="GO" id="GO:0005762">
    <property type="term" value="C:mitochondrial large ribosomal subunit"/>
    <property type="evidence" value="ECO:0007669"/>
    <property type="project" value="InterPro"/>
</dbReference>
<protein>
    <recommendedName>
        <fullName evidence="2">Large ribosomal subunit protein mL59 domain-containing protein</fullName>
    </recommendedName>
</protein>
<dbReference type="InterPro" id="IPR040922">
    <property type="entry name" value="Ribosomal_mL59_dom"/>
</dbReference>
<evidence type="ECO:0000259" key="2">
    <source>
        <dbReference type="Pfam" id="PF18126"/>
    </source>
</evidence>
<evidence type="ECO:0000313" key="4">
    <source>
        <dbReference type="Proteomes" id="UP001153365"/>
    </source>
</evidence>
<organism evidence="3 4">
    <name type="scientific">Phakopsora pachyrhizi</name>
    <name type="common">Asian soybean rust disease fungus</name>
    <dbReference type="NCBI Taxonomy" id="170000"/>
    <lineage>
        <taxon>Eukaryota</taxon>
        <taxon>Fungi</taxon>
        <taxon>Dikarya</taxon>
        <taxon>Basidiomycota</taxon>
        <taxon>Pucciniomycotina</taxon>
        <taxon>Pucciniomycetes</taxon>
        <taxon>Pucciniales</taxon>
        <taxon>Phakopsoraceae</taxon>
        <taxon>Phakopsora</taxon>
    </lineage>
</organism>
<dbReference type="PANTHER" id="PTHR28041:SF1">
    <property type="entry name" value="LARGE RIBOSOMAL SUBUNIT PROTEIN ML59"/>
    <property type="match status" value="1"/>
</dbReference>
<dbReference type="EMBL" id="CALTRL010000343">
    <property type="protein sequence ID" value="CAH7667569.1"/>
    <property type="molecule type" value="Genomic_DNA"/>
</dbReference>
<evidence type="ECO:0000313" key="3">
    <source>
        <dbReference type="EMBL" id="CAH7667569.1"/>
    </source>
</evidence>
<evidence type="ECO:0000256" key="1">
    <source>
        <dbReference type="SAM" id="MobiDB-lite"/>
    </source>
</evidence>
<dbReference type="Proteomes" id="UP001153365">
    <property type="component" value="Unassembled WGS sequence"/>
</dbReference>
<dbReference type="GO" id="GO:0003735">
    <property type="term" value="F:structural constituent of ribosome"/>
    <property type="evidence" value="ECO:0007669"/>
    <property type="project" value="InterPro"/>
</dbReference>
<comment type="caution">
    <text evidence="3">The sequence shown here is derived from an EMBL/GenBank/DDBJ whole genome shotgun (WGS) entry which is preliminary data.</text>
</comment>
<dbReference type="InterPro" id="IPR037507">
    <property type="entry name" value="Ribosomal_mL59"/>
</dbReference>